<keyword evidence="1" id="KW-0732">Signal</keyword>
<comment type="caution">
    <text evidence="2">The sequence shown here is derived from an EMBL/GenBank/DDBJ whole genome shotgun (WGS) entry which is preliminary data.</text>
</comment>
<feature type="chain" id="PRO_5045103492" evidence="1">
    <location>
        <begin position="23"/>
        <end position="166"/>
    </location>
</feature>
<feature type="signal peptide" evidence="1">
    <location>
        <begin position="1"/>
        <end position="22"/>
    </location>
</feature>
<organism evidence="2 3">
    <name type="scientific">Marinobacter aromaticivorans</name>
    <dbReference type="NCBI Taxonomy" id="1494078"/>
    <lineage>
        <taxon>Bacteria</taxon>
        <taxon>Pseudomonadati</taxon>
        <taxon>Pseudomonadota</taxon>
        <taxon>Gammaproteobacteria</taxon>
        <taxon>Pseudomonadales</taxon>
        <taxon>Marinobacteraceae</taxon>
        <taxon>Marinobacter</taxon>
    </lineage>
</organism>
<reference evidence="3" key="1">
    <citation type="journal article" date="2019" name="Int. J. Syst. Evol. Microbiol.">
        <title>The Global Catalogue of Microorganisms (GCM) 10K type strain sequencing project: providing services to taxonomists for standard genome sequencing and annotation.</title>
        <authorList>
            <consortium name="The Broad Institute Genomics Platform"/>
            <consortium name="The Broad Institute Genome Sequencing Center for Infectious Disease"/>
            <person name="Wu L."/>
            <person name="Ma J."/>
        </authorList>
    </citation>
    <scope>NUCLEOTIDE SEQUENCE [LARGE SCALE GENOMIC DNA]</scope>
    <source>
        <strain evidence="3">CCUG 60559</strain>
    </source>
</reference>
<gene>
    <name evidence="2" type="ORF">ACFQQA_10755</name>
</gene>
<dbReference type="SUPFAM" id="SSF110087">
    <property type="entry name" value="DR1885-like metal-binding protein"/>
    <property type="match status" value="1"/>
</dbReference>
<dbReference type="InterPro" id="IPR007410">
    <property type="entry name" value="LpqE-like"/>
</dbReference>
<dbReference type="InterPro" id="IPR036182">
    <property type="entry name" value="PCuAC_sf"/>
</dbReference>
<dbReference type="Pfam" id="PF04314">
    <property type="entry name" value="PCuAC"/>
    <property type="match status" value="1"/>
</dbReference>
<dbReference type="Proteomes" id="UP001596506">
    <property type="component" value="Unassembled WGS sequence"/>
</dbReference>
<name>A0ABW2IVV5_9GAMM</name>
<sequence length="166" mass="18307">MKKLITLLFACSTLITSSFVTANEHAHGNIEIEHPWSRPTPPGTPMGVGYLVIRNHSEKHVTLVSASSPRAGHVSIHETLMKDGVMRMQPLVSGLKIPAGETVELRPMGYHLMLEKLAAPLKEGENIPVVLEFEGADAVEIELRVQSLDADMDEMKMDHSAHKMDH</sequence>
<proteinExistence type="predicted"/>
<evidence type="ECO:0000313" key="2">
    <source>
        <dbReference type="EMBL" id="MFC7295204.1"/>
    </source>
</evidence>
<dbReference type="PANTHER" id="PTHR36302:SF1">
    <property type="entry name" value="COPPER CHAPERONE PCU(A)C"/>
    <property type="match status" value="1"/>
</dbReference>
<dbReference type="PANTHER" id="PTHR36302">
    <property type="entry name" value="BLR7088 PROTEIN"/>
    <property type="match status" value="1"/>
</dbReference>
<evidence type="ECO:0000256" key="1">
    <source>
        <dbReference type="SAM" id="SignalP"/>
    </source>
</evidence>
<dbReference type="RefSeq" id="WP_100688555.1">
    <property type="nucleotide sequence ID" value="NZ_JBHTBD010000003.1"/>
</dbReference>
<accession>A0ABW2IVV5</accession>
<protein>
    <submittedName>
        <fullName evidence="2">Copper chaperone PCu(A)C</fullName>
    </submittedName>
</protein>
<evidence type="ECO:0000313" key="3">
    <source>
        <dbReference type="Proteomes" id="UP001596506"/>
    </source>
</evidence>
<dbReference type="EMBL" id="JBHTBD010000003">
    <property type="protein sequence ID" value="MFC7295204.1"/>
    <property type="molecule type" value="Genomic_DNA"/>
</dbReference>
<dbReference type="Gene3D" id="2.60.40.1890">
    <property type="entry name" value="PCu(A)C copper chaperone"/>
    <property type="match status" value="1"/>
</dbReference>
<dbReference type="InterPro" id="IPR058248">
    <property type="entry name" value="Lxx211020-like"/>
</dbReference>
<keyword evidence="3" id="KW-1185">Reference proteome</keyword>